<comment type="caution">
    <text evidence="1">The sequence shown here is derived from an EMBL/GenBank/DDBJ whole genome shotgun (WGS) entry which is preliminary data.</text>
</comment>
<evidence type="ECO:0000313" key="1">
    <source>
        <dbReference type="EMBL" id="GAE15347.1"/>
    </source>
</evidence>
<dbReference type="Proteomes" id="UP000018861">
    <property type="component" value="Unassembled WGS sequence"/>
</dbReference>
<dbReference type="AlphaFoldDB" id="W4P6C8"/>
<accession>W4P6C8</accession>
<sequence length="56" mass="6048">MSLSFSGAKIDIISNPANKTGIKLSISLDEGLPGTMMQKGCRQATLNPREKQVSRQ</sequence>
<organism evidence="1 2">
    <name type="scientific">Bacteroides pyogenes JCM 6292</name>
    <dbReference type="NCBI Taxonomy" id="1235809"/>
    <lineage>
        <taxon>Bacteria</taxon>
        <taxon>Pseudomonadati</taxon>
        <taxon>Bacteroidota</taxon>
        <taxon>Bacteroidia</taxon>
        <taxon>Bacteroidales</taxon>
        <taxon>Bacteroidaceae</taxon>
        <taxon>Bacteroides</taxon>
    </lineage>
</organism>
<name>W4P6C8_9BACE</name>
<gene>
    <name evidence="1" type="ORF">JCM6292_1608</name>
</gene>
<evidence type="ECO:0000313" key="2">
    <source>
        <dbReference type="Proteomes" id="UP000018861"/>
    </source>
</evidence>
<proteinExistence type="predicted"/>
<dbReference type="EMBL" id="BAIQ01000015">
    <property type="protein sequence ID" value="GAE15347.1"/>
    <property type="molecule type" value="Genomic_DNA"/>
</dbReference>
<protein>
    <submittedName>
        <fullName evidence="1">Uncharacterized protein</fullName>
    </submittedName>
</protein>
<reference evidence="1 2" key="1">
    <citation type="journal article" date="2014" name="Genome Announc.">
        <title>Draft Genome Sequences of Three Strains of Bacteroides pyogenes Isolated from a Cat and Swine.</title>
        <authorList>
            <person name="Sakamoto M."/>
            <person name="Oshima K."/>
            <person name="Suda W."/>
            <person name="Kitamura K."/>
            <person name="Iida T."/>
            <person name="Hattori M."/>
            <person name="Ohkuma M."/>
        </authorList>
    </citation>
    <scope>NUCLEOTIDE SEQUENCE [LARGE SCALE GENOMIC DNA]</scope>
    <source>
        <strain evidence="1 2">JCM 6292</strain>
    </source>
</reference>